<feature type="domain" description="AIG1-type G" evidence="3">
    <location>
        <begin position="23"/>
        <end position="220"/>
    </location>
</feature>
<evidence type="ECO:0000259" key="3">
    <source>
        <dbReference type="Pfam" id="PF04548"/>
    </source>
</evidence>
<dbReference type="SUPFAM" id="SSF52540">
    <property type="entry name" value="P-loop containing nucleoside triphosphate hydrolases"/>
    <property type="match status" value="1"/>
</dbReference>
<dbReference type="Gene3D" id="3.40.50.300">
    <property type="entry name" value="P-loop containing nucleotide triphosphate hydrolases"/>
    <property type="match status" value="1"/>
</dbReference>
<keyword evidence="5" id="KW-1185">Reference proteome</keyword>
<sequence>SPNLRHRPSESHWNRFKEPLDAIFVSKTGAGKSSTINSMNLALTGAIGSREVGSGMRSCTTEHQREEMCDGKLVLHDIPGTMDTEGRDAQFLTKLHSLNLSLNVVVFVLPFGKATEEELQVLRIAANMFGGAHRLAQRIVVCVTKGDILTKNEDEARQQVRDFVSQGLGELVPLERVVVVTNHPQNQMPSGRGRIESANELMESISFAVAAQEGRKFTPESIFE</sequence>
<dbReference type="EMBL" id="CAXAMM010030952">
    <property type="protein sequence ID" value="CAK9067270.1"/>
    <property type="molecule type" value="Genomic_DNA"/>
</dbReference>
<reference evidence="4 5" key="1">
    <citation type="submission" date="2024-02" db="EMBL/GenBank/DDBJ databases">
        <authorList>
            <person name="Chen Y."/>
            <person name="Shah S."/>
            <person name="Dougan E. K."/>
            <person name="Thang M."/>
            <person name="Chan C."/>
        </authorList>
    </citation>
    <scope>NUCLEOTIDE SEQUENCE [LARGE SCALE GENOMIC DNA]</scope>
</reference>
<gene>
    <name evidence="4" type="ORF">SCF082_LOCUS34083</name>
</gene>
<dbReference type="Proteomes" id="UP001642464">
    <property type="component" value="Unassembled WGS sequence"/>
</dbReference>
<dbReference type="Pfam" id="PF04548">
    <property type="entry name" value="AIG1"/>
    <property type="match status" value="1"/>
</dbReference>
<dbReference type="InterPro" id="IPR045058">
    <property type="entry name" value="GIMA/IAN/Toc"/>
</dbReference>
<dbReference type="InterPro" id="IPR006703">
    <property type="entry name" value="G_AIG1"/>
</dbReference>
<name>A0ABP0NTZ7_9DINO</name>
<feature type="non-terminal residue" evidence="4">
    <location>
        <position position="1"/>
    </location>
</feature>
<protein>
    <submittedName>
        <fullName evidence="4">GTPase IMAP family member 4 (Immunity-associated nucleotide 1 protein) (IAN-1) (Immunity-associated protein 4)</fullName>
    </submittedName>
</protein>
<organism evidence="4 5">
    <name type="scientific">Durusdinium trenchii</name>
    <dbReference type="NCBI Taxonomy" id="1381693"/>
    <lineage>
        <taxon>Eukaryota</taxon>
        <taxon>Sar</taxon>
        <taxon>Alveolata</taxon>
        <taxon>Dinophyceae</taxon>
        <taxon>Suessiales</taxon>
        <taxon>Symbiodiniaceae</taxon>
        <taxon>Durusdinium</taxon>
    </lineage>
</organism>
<evidence type="ECO:0000313" key="5">
    <source>
        <dbReference type="Proteomes" id="UP001642464"/>
    </source>
</evidence>
<dbReference type="PANTHER" id="PTHR10903">
    <property type="entry name" value="GTPASE, IMAP FAMILY MEMBER-RELATED"/>
    <property type="match status" value="1"/>
</dbReference>
<proteinExistence type="predicted"/>
<keyword evidence="1" id="KW-0547">Nucleotide-binding</keyword>
<evidence type="ECO:0000313" key="4">
    <source>
        <dbReference type="EMBL" id="CAK9067270.1"/>
    </source>
</evidence>
<comment type="caution">
    <text evidence="4">The sequence shown here is derived from an EMBL/GenBank/DDBJ whole genome shotgun (WGS) entry which is preliminary data.</text>
</comment>
<dbReference type="InterPro" id="IPR027417">
    <property type="entry name" value="P-loop_NTPase"/>
</dbReference>
<accession>A0ABP0NTZ7</accession>
<evidence type="ECO:0000256" key="2">
    <source>
        <dbReference type="ARBA" id="ARBA00023134"/>
    </source>
</evidence>
<dbReference type="PANTHER" id="PTHR10903:SF184">
    <property type="entry name" value="GTP-BINDING PROTEIN A"/>
    <property type="match status" value="1"/>
</dbReference>
<evidence type="ECO:0000256" key="1">
    <source>
        <dbReference type="ARBA" id="ARBA00022741"/>
    </source>
</evidence>
<keyword evidence="2" id="KW-0342">GTP-binding</keyword>